<dbReference type="RefSeq" id="WP_061833497.1">
    <property type="nucleotide sequence ID" value="NZ_LUKE01000001.1"/>
</dbReference>
<sequence length="88" mass="10086">MKTSKSFPFSKARRISAEEVEMGRKAIEERTGKKRPHRGRPAKSENEKFVPISIKLHPQVLAWAKREAKKRGVGYQTIINETLLKKAV</sequence>
<dbReference type="Proteomes" id="UP000075320">
    <property type="component" value="Unassembled WGS sequence"/>
</dbReference>
<dbReference type="EMBL" id="LUKE01000001">
    <property type="protein sequence ID" value="KYG65937.1"/>
    <property type="molecule type" value="Genomic_DNA"/>
</dbReference>
<reference evidence="2 3" key="1">
    <citation type="submission" date="2016-03" db="EMBL/GenBank/DDBJ databases">
        <authorList>
            <person name="Ploux O."/>
        </authorList>
    </citation>
    <scope>NUCLEOTIDE SEQUENCE [LARGE SCALE GENOMIC DNA]</scope>
    <source>
        <strain evidence="2 3">R0</strain>
    </source>
</reference>
<name>A0A150WNQ6_BDEBC</name>
<proteinExistence type="predicted"/>
<evidence type="ECO:0000313" key="2">
    <source>
        <dbReference type="EMBL" id="KYG65937.1"/>
    </source>
</evidence>
<protein>
    <submittedName>
        <fullName evidence="2">AT hook motif protein</fullName>
    </submittedName>
</protein>
<dbReference type="AlphaFoldDB" id="A0A150WNQ6"/>
<comment type="caution">
    <text evidence="2">The sequence shown here is derived from an EMBL/GenBank/DDBJ whole genome shotgun (WGS) entry which is preliminary data.</text>
</comment>
<feature type="region of interest" description="Disordered" evidence="1">
    <location>
        <begin position="1"/>
        <end position="46"/>
    </location>
</feature>
<accession>A0A150WNQ6</accession>
<keyword evidence="3" id="KW-1185">Reference proteome</keyword>
<organism evidence="2 3">
    <name type="scientific">Bdellovibrio bacteriovorus</name>
    <dbReference type="NCBI Taxonomy" id="959"/>
    <lineage>
        <taxon>Bacteria</taxon>
        <taxon>Pseudomonadati</taxon>
        <taxon>Bdellovibrionota</taxon>
        <taxon>Bdellovibrionia</taxon>
        <taxon>Bdellovibrionales</taxon>
        <taxon>Pseudobdellovibrionaceae</taxon>
        <taxon>Bdellovibrio</taxon>
    </lineage>
</organism>
<evidence type="ECO:0000256" key="1">
    <source>
        <dbReference type="SAM" id="MobiDB-lite"/>
    </source>
</evidence>
<feature type="compositionally biased region" description="Basic residues" evidence="1">
    <location>
        <begin position="32"/>
        <end position="41"/>
    </location>
</feature>
<gene>
    <name evidence="2" type="ORF">AZI86_02375</name>
</gene>
<feature type="compositionally biased region" description="Basic and acidic residues" evidence="1">
    <location>
        <begin position="15"/>
        <end position="31"/>
    </location>
</feature>
<evidence type="ECO:0000313" key="3">
    <source>
        <dbReference type="Proteomes" id="UP000075320"/>
    </source>
</evidence>
<dbReference type="Pfam" id="PF14384">
    <property type="entry name" value="BrnA_antitoxin"/>
    <property type="match status" value="1"/>
</dbReference>
<dbReference type="InterPro" id="IPR025528">
    <property type="entry name" value="BrnA_antitoxin"/>
</dbReference>
<dbReference type="OrthoDB" id="5297245at2"/>